<dbReference type="RefSeq" id="WP_197678890.1">
    <property type="nucleotide sequence ID" value="NZ_CP024767.1"/>
</dbReference>
<evidence type="ECO:0008006" key="4">
    <source>
        <dbReference type="Google" id="ProtNLM"/>
    </source>
</evidence>
<gene>
    <name evidence="2" type="ORF">SAMN04489798_3474</name>
</gene>
<evidence type="ECO:0000256" key="1">
    <source>
        <dbReference type="SAM" id="SignalP"/>
    </source>
</evidence>
<proteinExistence type="predicted"/>
<protein>
    <recommendedName>
        <fullName evidence="4">Sn-glycerol-3-phosphate transporter</fullName>
    </recommendedName>
</protein>
<sequence>MKKPWICAFLLMAQSAHALAQDDASQKNQGFWQLQTSVYTRHYSPDPDHNNNQELIGLERNEPSGWLFGGATFRNSFSQRSYYAYVGKRYESADYPVYVKVTGGAVEGYHGKYKDKIPLNHFGVAPVIIPSLGVHYGPVTTELVLLGFNAAMITAGLRF</sequence>
<feature type="chain" id="PRO_5009249817" description="Sn-glycerol-3-phosphate transporter" evidence="1">
    <location>
        <begin position="21"/>
        <end position="159"/>
    </location>
</feature>
<evidence type="ECO:0000313" key="3">
    <source>
        <dbReference type="Proteomes" id="UP000198827"/>
    </source>
</evidence>
<name>A0A1H0L7U3_9PSED</name>
<evidence type="ECO:0000313" key="2">
    <source>
        <dbReference type="EMBL" id="SDO64152.1"/>
    </source>
</evidence>
<accession>A0A1H0L7U3</accession>
<organism evidence="2 3">
    <name type="scientific">Pseudomonas arsenicoxydans</name>
    <dbReference type="NCBI Taxonomy" id="702115"/>
    <lineage>
        <taxon>Bacteria</taxon>
        <taxon>Pseudomonadati</taxon>
        <taxon>Pseudomonadota</taxon>
        <taxon>Gammaproteobacteria</taxon>
        <taxon>Pseudomonadales</taxon>
        <taxon>Pseudomonadaceae</taxon>
        <taxon>Pseudomonas</taxon>
    </lineage>
</organism>
<keyword evidence="1" id="KW-0732">Signal</keyword>
<dbReference type="Proteomes" id="UP000198827">
    <property type="component" value="Chromosome I"/>
</dbReference>
<dbReference type="EMBL" id="LT629705">
    <property type="protein sequence ID" value="SDO64152.1"/>
    <property type="molecule type" value="Genomic_DNA"/>
</dbReference>
<reference evidence="2 3" key="1">
    <citation type="submission" date="2016-10" db="EMBL/GenBank/DDBJ databases">
        <authorList>
            <person name="de Groot N.N."/>
        </authorList>
    </citation>
    <scope>NUCLEOTIDE SEQUENCE [LARGE SCALE GENOMIC DNA]</scope>
    <source>
        <strain evidence="2 3">CECT 7543</strain>
    </source>
</reference>
<dbReference type="AlphaFoldDB" id="A0A1H0L7U3"/>
<feature type="signal peptide" evidence="1">
    <location>
        <begin position="1"/>
        <end position="20"/>
    </location>
</feature>